<evidence type="ECO:0000313" key="3">
    <source>
        <dbReference type="Proteomes" id="UP000321570"/>
    </source>
</evidence>
<reference evidence="2 3" key="1">
    <citation type="submission" date="2019-07" db="EMBL/GenBank/DDBJ databases">
        <authorList>
            <person name="Jastrzebski P J."/>
            <person name="Paukszto L."/>
            <person name="Jastrzebski P J."/>
        </authorList>
    </citation>
    <scope>NUCLEOTIDE SEQUENCE [LARGE SCALE GENOMIC DNA]</scope>
    <source>
        <strain evidence="2 3">WMS-il1</strain>
    </source>
</reference>
<proteinExistence type="predicted"/>
<keyword evidence="3" id="KW-1185">Reference proteome</keyword>
<protein>
    <submittedName>
        <fullName evidence="2">Uncharacterized protein</fullName>
    </submittedName>
</protein>
<organism evidence="2 3">
    <name type="scientific">Hymenolepis diminuta</name>
    <name type="common">Rat tapeworm</name>
    <dbReference type="NCBI Taxonomy" id="6216"/>
    <lineage>
        <taxon>Eukaryota</taxon>
        <taxon>Metazoa</taxon>
        <taxon>Spiralia</taxon>
        <taxon>Lophotrochozoa</taxon>
        <taxon>Platyhelminthes</taxon>
        <taxon>Cestoda</taxon>
        <taxon>Eucestoda</taxon>
        <taxon>Cyclophyllidea</taxon>
        <taxon>Hymenolepididae</taxon>
        <taxon>Hymenolepis</taxon>
    </lineage>
</organism>
<feature type="non-terminal residue" evidence="2">
    <location>
        <position position="1"/>
    </location>
</feature>
<accession>A0A564Z3D7</accession>
<evidence type="ECO:0000256" key="1">
    <source>
        <dbReference type="SAM" id="MobiDB-lite"/>
    </source>
</evidence>
<dbReference type="EMBL" id="CABIJS010000555">
    <property type="protein sequence ID" value="VUZ53493.1"/>
    <property type="molecule type" value="Genomic_DNA"/>
</dbReference>
<gene>
    <name evidence="2" type="ORF">WMSIL1_LOCUS11538</name>
</gene>
<dbReference type="Proteomes" id="UP000321570">
    <property type="component" value="Unassembled WGS sequence"/>
</dbReference>
<name>A0A564Z3D7_HYMDI</name>
<dbReference type="AlphaFoldDB" id="A0A564Z3D7"/>
<evidence type="ECO:0000313" key="2">
    <source>
        <dbReference type="EMBL" id="VUZ53493.1"/>
    </source>
</evidence>
<feature type="non-terminal residue" evidence="2">
    <location>
        <position position="296"/>
    </location>
</feature>
<feature type="compositionally biased region" description="Low complexity" evidence="1">
    <location>
        <begin position="238"/>
        <end position="247"/>
    </location>
</feature>
<feature type="region of interest" description="Disordered" evidence="1">
    <location>
        <begin position="238"/>
        <end position="263"/>
    </location>
</feature>
<sequence length="296" mass="33088">PYHYELLCFLLDCIRTLDDLETVSKFDRILAFLHRYQLKSSRGNQPNVSTGSGLASLETTVSYDSILERYRLPFHPLCMETGFKFFEKDINQSNLYKWLQLDEVVEWGLSDNINIAVVANGLSSLEKIGLLRVHSKSSLCPSANPGTAQFFRHAIPVDRAAADAWEHASACERIFRAFFTRAFKILSRIQDRELLLKFLGETFSSFRDGPIKLIFLDMAVRMLNGWLGVGGGEGRESSSYSHTSVVSPNDGSNSALQTTTVTTGPVVPGRLSDRFKDDATNAAARKALEEAELCYQ</sequence>